<dbReference type="AlphaFoldDB" id="A0A3B7LWD0"/>
<gene>
    <name evidence="6" type="ORF">CDG60_06680</name>
</gene>
<dbReference type="RefSeq" id="WP_087511243.1">
    <property type="nucleotide sequence ID" value="NZ_CP032134.1"/>
</dbReference>
<dbReference type="PANTHER" id="PTHR30537:SF5">
    <property type="entry name" value="HTH-TYPE TRANSCRIPTIONAL ACTIVATOR TTDR-RELATED"/>
    <property type="match status" value="1"/>
</dbReference>
<evidence type="ECO:0000256" key="2">
    <source>
        <dbReference type="ARBA" id="ARBA00023015"/>
    </source>
</evidence>
<proteinExistence type="inferred from homology"/>
<dbReference type="Gene3D" id="3.40.190.290">
    <property type="match status" value="1"/>
</dbReference>
<dbReference type="FunFam" id="3.40.190.290:FF:000001">
    <property type="entry name" value="Transcriptional regulator, LysR family"/>
    <property type="match status" value="1"/>
</dbReference>
<keyword evidence="2" id="KW-0805">Transcription regulation</keyword>
<accession>A0A3B7LWD0</accession>
<evidence type="ECO:0000256" key="3">
    <source>
        <dbReference type="ARBA" id="ARBA00023125"/>
    </source>
</evidence>
<dbReference type="InterPro" id="IPR036390">
    <property type="entry name" value="WH_DNA-bd_sf"/>
</dbReference>
<organism evidence="6 7">
    <name type="scientific">Acinetobacter chinensis</name>
    <dbReference type="NCBI Taxonomy" id="2004650"/>
    <lineage>
        <taxon>Bacteria</taxon>
        <taxon>Pseudomonadati</taxon>
        <taxon>Pseudomonadota</taxon>
        <taxon>Gammaproteobacteria</taxon>
        <taxon>Moraxellales</taxon>
        <taxon>Moraxellaceae</taxon>
        <taxon>Acinetobacter</taxon>
    </lineage>
</organism>
<evidence type="ECO:0000313" key="6">
    <source>
        <dbReference type="EMBL" id="AXY56284.1"/>
    </source>
</evidence>
<protein>
    <submittedName>
        <fullName evidence="6">LysR family transcriptional regulator</fullName>
    </submittedName>
</protein>
<dbReference type="Pfam" id="PF00126">
    <property type="entry name" value="HTH_1"/>
    <property type="match status" value="1"/>
</dbReference>
<evidence type="ECO:0000313" key="7">
    <source>
        <dbReference type="Proteomes" id="UP000263753"/>
    </source>
</evidence>
<dbReference type="InterPro" id="IPR058163">
    <property type="entry name" value="LysR-type_TF_proteobact-type"/>
</dbReference>
<dbReference type="InterPro" id="IPR005119">
    <property type="entry name" value="LysR_subst-bd"/>
</dbReference>
<dbReference type="Gene3D" id="1.10.10.10">
    <property type="entry name" value="Winged helix-like DNA-binding domain superfamily/Winged helix DNA-binding domain"/>
    <property type="match status" value="1"/>
</dbReference>
<dbReference type="InterPro" id="IPR000847">
    <property type="entry name" value="LysR_HTH_N"/>
</dbReference>
<name>A0A3B7LWD0_9GAMM</name>
<dbReference type="GO" id="GO:0003700">
    <property type="term" value="F:DNA-binding transcription factor activity"/>
    <property type="evidence" value="ECO:0007669"/>
    <property type="project" value="InterPro"/>
</dbReference>
<comment type="similarity">
    <text evidence="1">Belongs to the LysR transcriptional regulatory family.</text>
</comment>
<keyword evidence="3" id="KW-0238">DNA-binding</keyword>
<evidence type="ECO:0000259" key="5">
    <source>
        <dbReference type="PROSITE" id="PS50931"/>
    </source>
</evidence>
<dbReference type="Pfam" id="PF03466">
    <property type="entry name" value="LysR_substrate"/>
    <property type="match status" value="1"/>
</dbReference>
<keyword evidence="4" id="KW-0804">Transcription</keyword>
<reference evidence="7" key="1">
    <citation type="submission" date="2018-09" db="EMBL/GenBank/DDBJ databases">
        <title>The complete genome of Acinetobacter sp. strain WCHAc010005.</title>
        <authorList>
            <person name="Hu Y."/>
            <person name="Long H."/>
            <person name="Feng Y."/>
            <person name="Zong Z."/>
        </authorList>
    </citation>
    <scope>NUCLEOTIDE SEQUENCE [LARGE SCALE GENOMIC DNA]</scope>
    <source>
        <strain evidence="7">WCHAc010005</strain>
    </source>
</reference>
<dbReference type="PANTHER" id="PTHR30537">
    <property type="entry name" value="HTH-TYPE TRANSCRIPTIONAL REGULATOR"/>
    <property type="match status" value="1"/>
</dbReference>
<dbReference type="FunFam" id="1.10.10.10:FF:000001">
    <property type="entry name" value="LysR family transcriptional regulator"/>
    <property type="match status" value="1"/>
</dbReference>
<dbReference type="GO" id="GO:0043565">
    <property type="term" value="F:sequence-specific DNA binding"/>
    <property type="evidence" value="ECO:0007669"/>
    <property type="project" value="TreeGrafter"/>
</dbReference>
<dbReference type="KEGG" id="achi:CDG60_06680"/>
<dbReference type="Proteomes" id="UP000263753">
    <property type="component" value="Chromosome"/>
</dbReference>
<dbReference type="CDD" id="cd08479">
    <property type="entry name" value="PBP2_CrgA_like_9"/>
    <property type="match status" value="1"/>
</dbReference>
<dbReference type="SUPFAM" id="SSF46785">
    <property type="entry name" value="Winged helix' DNA-binding domain"/>
    <property type="match status" value="1"/>
</dbReference>
<dbReference type="SUPFAM" id="SSF53850">
    <property type="entry name" value="Periplasmic binding protein-like II"/>
    <property type="match status" value="1"/>
</dbReference>
<sequence length="312" mass="35373">MKNLPNLADLKVFYEVALNRSFGKSAEELGTSPAYISKRIHILEQTLNCKLFHRNTRHVSLTDNGKLILDKVAELLGCYDDISDLLTSTAEHPSGHLDIVCSFGFGRKHIAPILSELLQIHPGLSVNFDLLDNTRNLIEHSIDLDIRIGNDIAHNMIARKLMSNFRILCASPAYLQHYGQPESIHDLKNYHYLGISERDQASVVLKLKSRTDESITHIEPHFISNNGEIIRQLALDGKGIILRSIWDVAEDLKTGKLQHILTDYWQDADIWAVYPSRLQSSSRLQVCIEFIREQLQNRLEPLTSIKPGTPIP</sequence>
<dbReference type="PROSITE" id="PS50931">
    <property type="entry name" value="HTH_LYSR"/>
    <property type="match status" value="1"/>
</dbReference>
<dbReference type="InterPro" id="IPR036388">
    <property type="entry name" value="WH-like_DNA-bd_sf"/>
</dbReference>
<feature type="domain" description="HTH lysR-type" evidence="5">
    <location>
        <begin position="5"/>
        <end position="62"/>
    </location>
</feature>
<dbReference type="GO" id="GO:0006351">
    <property type="term" value="P:DNA-templated transcription"/>
    <property type="evidence" value="ECO:0007669"/>
    <property type="project" value="TreeGrafter"/>
</dbReference>
<evidence type="ECO:0000256" key="1">
    <source>
        <dbReference type="ARBA" id="ARBA00009437"/>
    </source>
</evidence>
<evidence type="ECO:0000256" key="4">
    <source>
        <dbReference type="ARBA" id="ARBA00023163"/>
    </source>
</evidence>
<dbReference type="EMBL" id="CP032134">
    <property type="protein sequence ID" value="AXY56284.1"/>
    <property type="molecule type" value="Genomic_DNA"/>
</dbReference>